<evidence type="ECO:0000256" key="5">
    <source>
        <dbReference type="ARBA" id="ARBA00022970"/>
    </source>
</evidence>
<dbReference type="InterPro" id="IPR013057">
    <property type="entry name" value="AA_transpt_TM"/>
</dbReference>
<evidence type="ECO:0000313" key="11">
    <source>
        <dbReference type="Proteomes" id="UP001190700"/>
    </source>
</evidence>
<evidence type="ECO:0000256" key="6">
    <source>
        <dbReference type="ARBA" id="ARBA00022989"/>
    </source>
</evidence>
<keyword evidence="6 8" id="KW-1133">Transmembrane helix</keyword>
<keyword evidence="4 8" id="KW-0812">Transmembrane</keyword>
<keyword evidence="3" id="KW-0813">Transport</keyword>
<evidence type="ECO:0000256" key="3">
    <source>
        <dbReference type="ARBA" id="ARBA00022448"/>
    </source>
</evidence>
<comment type="subcellular location">
    <subcellularLocation>
        <location evidence="1">Membrane</location>
        <topology evidence="1">Multi-pass membrane protein</topology>
    </subcellularLocation>
</comment>
<keyword evidence="7 8" id="KW-0472">Membrane</keyword>
<evidence type="ECO:0000313" key="10">
    <source>
        <dbReference type="EMBL" id="KAK3282031.1"/>
    </source>
</evidence>
<protein>
    <recommendedName>
        <fullName evidence="9">Amino acid transporter transmembrane domain-containing protein</fullName>
    </recommendedName>
</protein>
<evidence type="ECO:0000256" key="1">
    <source>
        <dbReference type="ARBA" id="ARBA00004141"/>
    </source>
</evidence>
<dbReference type="PANTHER" id="PTHR22950:SF458">
    <property type="entry name" value="SODIUM-COUPLED NEUTRAL AMINO ACID TRANSPORTER 11-RELATED"/>
    <property type="match status" value="1"/>
</dbReference>
<comment type="similarity">
    <text evidence="2">Belongs to the amino acid/polyamine transporter 2 family.</text>
</comment>
<keyword evidence="5" id="KW-0029">Amino-acid transport</keyword>
<reference evidence="10 11" key="1">
    <citation type="journal article" date="2015" name="Genome Biol. Evol.">
        <title>Comparative Genomics of a Bacterivorous Green Alga Reveals Evolutionary Causalities and Consequences of Phago-Mixotrophic Mode of Nutrition.</title>
        <authorList>
            <person name="Burns J.A."/>
            <person name="Paasch A."/>
            <person name="Narechania A."/>
            <person name="Kim E."/>
        </authorList>
    </citation>
    <scope>NUCLEOTIDE SEQUENCE [LARGE SCALE GENOMIC DNA]</scope>
    <source>
        <strain evidence="10 11">PLY_AMNH</strain>
    </source>
</reference>
<organism evidence="10 11">
    <name type="scientific">Cymbomonas tetramitiformis</name>
    <dbReference type="NCBI Taxonomy" id="36881"/>
    <lineage>
        <taxon>Eukaryota</taxon>
        <taxon>Viridiplantae</taxon>
        <taxon>Chlorophyta</taxon>
        <taxon>Pyramimonadophyceae</taxon>
        <taxon>Pyramimonadales</taxon>
        <taxon>Pyramimonadaceae</taxon>
        <taxon>Cymbomonas</taxon>
    </lineage>
</organism>
<evidence type="ECO:0000256" key="2">
    <source>
        <dbReference type="ARBA" id="ARBA00008066"/>
    </source>
</evidence>
<keyword evidence="11" id="KW-1185">Reference proteome</keyword>
<proteinExistence type="inferred from homology"/>
<dbReference type="Proteomes" id="UP001190700">
    <property type="component" value="Unassembled WGS sequence"/>
</dbReference>
<sequence>MCNAMLGSGVLGFPYCFKSCGVVLSVGLVFLVAFVTEMSLNFLLYCSELTGKRTYPSLAEASLGRKGELLVYLAIVLLQVSPLPAPPSEMPG</sequence>
<feature type="transmembrane region" description="Helical" evidence="8">
    <location>
        <begin position="22"/>
        <end position="46"/>
    </location>
</feature>
<evidence type="ECO:0000256" key="8">
    <source>
        <dbReference type="SAM" id="Phobius"/>
    </source>
</evidence>
<dbReference type="GO" id="GO:0015179">
    <property type="term" value="F:L-amino acid transmembrane transporter activity"/>
    <property type="evidence" value="ECO:0007669"/>
    <property type="project" value="TreeGrafter"/>
</dbReference>
<accession>A0AAE0LE24</accession>
<gene>
    <name evidence="10" type="ORF">CYMTET_10207</name>
</gene>
<dbReference type="EMBL" id="LGRX02003576">
    <property type="protein sequence ID" value="KAK3282031.1"/>
    <property type="molecule type" value="Genomic_DNA"/>
</dbReference>
<evidence type="ECO:0000259" key="9">
    <source>
        <dbReference type="Pfam" id="PF01490"/>
    </source>
</evidence>
<evidence type="ECO:0000256" key="7">
    <source>
        <dbReference type="ARBA" id="ARBA00023136"/>
    </source>
</evidence>
<feature type="domain" description="Amino acid transporter transmembrane" evidence="9">
    <location>
        <begin position="2"/>
        <end position="80"/>
    </location>
</feature>
<name>A0AAE0LE24_9CHLO</name>
<dbReference type="GO" id="GO:0016020">
    <property type="term" value="C:membrane"/>
    <property type="evidence" value="ECO:0007669"/>
    <property type="project" value="UniProtKB-SubCell"/>
</dbReference>
<comment type="caution">
    <text evidence="10">The sequence shown here is derived from an EMBL/GenBank/DDBJ whole genome shotgun (WGS) entry which is preliminary data.</text>
</comment>
<dbReference type="PANTHER" id="PTHR22950">
    <property type="entry name" value="AMINO ACID TRANSPORTER"/>
    <property type="match status" value="1"/>
</dbReference>
<dbReference type="Pfam" id="PF01490">
    <property type="entry name" value="Aa_trans"/>
    <property type="match status" value="1"/>
</dbReference>
<dbReference type="AlphaFoldDB" id="A0AAE0LE24"/>
<evidence type="ECO:0000256" key="4">
    <source>
        <dbReference type="ARBA" id="ARBA00022692"/>
    </source>
</evidence>